<name>A0ABZ3HE02_9BACT</name>
<gene>
    <name evidence="6" type="primary">sppA</name>
    <name evidence="6" type="ORF">WCY31_05040</name>
</gene>
<evidence type="ECO:0000313" key="7">
    <source>
        <dbReference type="Proteomes" id="UP001447842"/>
    </source>
</evidence>
<dbReference type="InterPro" id="IPR047272">
    <property type="entry name" value="S49_SppA_C"/>
</dbReference>
<dbReference type="SUPFAM" id="SSF52096">
    <property type="entry name" value="ClpP/crotonase"/>
    <property type="match status" value="1"/>
</dbReference>
<dbReference type="Pfam" id="PF01343">
    <property type="entry name" value="Peptidase_S49"/>
    <property type="match status" value="1"/>
</dbReference>
<dbReference type="RefSeq" id="WP_345973443.1">
    <property type="nucleotide sequence ID" value="NZ_CP147920.1"/>
</dbReference>
<evidence type="ECO:0000313" key="6">
    <source>
        <dbReference type="EMBL" id="XAU16073.1"/>
    </source>
</evidence>
<feature type="domain" description="Peptidase S49" evidence="5">
    <location>
        <begin position="102"/>
        <end position="253"/>
    </location>
</feature>
<keyword evidence="3" id="KW-0378">Hydrolase</keyword>
<dbReference type="Gene3D" id="3.90.226.10">
    <property type="entry name" value="2-enoyl-CoA Hydratase, Chain A, domain 1"/>
    <property type="match status" value="1"/>
</dbReference>
<dbReference type="Gene3D" id="6.20.330.10">
    <property type="match status" value="1"/>
</dbReference>
<keyword evidence="7" id="KW-1185">Reference proteome</keyword>
<dbReference type="PANTHER" id="PTHR42987:SF7">
    <property type="entry name" value="SIGNAL PEPTIDE PEPTIDASE SPPA-RELATED"/>
    <property type="match status" value="1"/>
</dbReference>
<comment type="similarity">
    <text evidence="1">Belongs to the peptidase S49 family.</text>
</comment>
<evidence type="ECO:0000256" key="1">
    <source>
        <dbReference type="ARBA" id="ARBA00008683"/>
    </source>
</evidence>
<dbReference type="NCBIfam" id="TIGR00706">
    <property type="entry name" value="SppA_dom"/>
    <property type="match status" value="1"/>
</dbReference>
<keyword evidence="2" id="KW-0645">Protease</keyword>
<sequence>MHFLKMLFAPLGAIIDYIQNHFKALLFVLLLFVLFFPMPDDGFESVNLQRIELNGPIIDTTEVVRSLEEARGNPQIEGVLLVADSPGGAVAPSVEVAYAVKRLRETKPVVVYAKGMLASGSYYASIWADEIIANPGAMVGSIGVIMQGANLQGLMEKVGIGTQVVKAGKYKQAGTPDRTWTPYERAEIEKVIKDTYAMFVHDVADARGLDPDKSSVYADAHIFTARQAKAVGLIDSVGVEYDARQRLEARSGVSDPVWSEESDMERFFRALGVEGTSMMQLYFPHMVLK</sequence>
<reference evidence="6 7" key="1">
    <citation type="submission" date="2024-03" db="EMBL/GenBank/DDBJ databases">
        <title>Sulfurimonas sp. HSL3-1.</title>
        <authorList>
            <person name="Wang S."/>
        </authorList>
    </citation>
    <scope>NUCLEOTIDE SEQUENCE [LARGE SCALE GENOMIC DNA]</scope>
    <source>
        <strain evidence="6 7">HSL3-1</strain>
    </source>
</reference>
<evidence type="ECO:0000256" key="3">
    <source>
        <dbReference type="ARBA" id="ARBA00022801"/>
    </source>
</evidence>
<evidence type="ECO:0000259" key="5">
    <source>
        <dbReference type="Pfam" id="PF01343"/>
    </source>
</evidence>
<dbReference type="EMBL" id="CP147920">
    <property type="protein sequence ID" value="XAU16073.1"/>
    <property type="molecule type" value="Genomic_DNA"/>
</dbReference>
<evidence type="ECO:0000256" key="4">
    <source>
        <dbReference type="ARBA" id="ARBA00022825"/>
    </source>
</evidence>
<dbReference type="CDD" id="cd07023">
    <property type="entry name" value="S49_Sppa_N_C"/>
    <property type="match status" value="1"/>
</dbReference>
<protein>
    <submittedName>
        <fullName evidence="6">Signal peptide peptidase SppA</fullName>
    </submittedName>
</protein>
<keyword evidence="4" id="KW-0720">Serine protease</keyword>
<dbReference type="InterPro" id="IPR004635">
    <property type="entry name" value="Pept_S49_SppA"/>
</dbReference>
<evidence type="ECO:0000256" key="2">
    <source>
        <dbReference type="ARBA" id="ARBA00022670"/>
    </source>
</evidence>
<organism evidence="6 7">
    <name type="scientific">Sulfurimonas diazotrophicus</name>
    <dbReference type="NCBI Taxonomy" id="3131939"/>
    <lineage>
        <taxon>Bacteria</taxon>
        <taxon>Pseudomonadati</taxon>
        <taxon>Campylobacterota</taxon>
        <taxon>Epsilonproteobacteria</taxon>
        <taxon>Campylobacterales</taxon>
        <taxon>Sulfurimonadaceae</taxon>
        <taxon>Sulfurimonas</taxon>
    </lineage>
</organism>
<dbReference type="Proteomes" id="UP001447842">
    <property type="component" value="Chromosome"/>
</dbReference>
<dbReference type="InterPro" id="IPR029045">
    <property type="entry name" value="ClpP/crotonase-like_dom_sf"/>
</dbReference>
<accession>A0ABZ3HE02</accession>
<dbReference type="PANTHER" id="PTHR42987">
    <property type="entry name" value="PEPTIDASE S49"/>
    <property type="match status" value="1"/>
</dbReference>
<proteinExistence type="inferred from homology"/>
<dbReference type="InterPro" id="IPR002142">
    <property type="entry name" value="Peptidase_S49"/>
</dbReference>